<feature type="compositionally biased region" description="Basic residues" evidence="10">
    <location>
        <begin position="1"/>
        <end position="11"/>
    </location>
</feature>
<evidence type="ECO:0000313" key="13">
    <source>
        <dbReference type="Proteomes" id="UP000077875"/>
    </source>
</evidence>
<dbReference type="GO" id="GO:0009288">
    <property type="term" value="C:bacterial-type flagellum"/>
    <property type="evidence" value="ECO:0007669"/>
    <property type="project" value="InterPro"/>
</dbReference>
<sequence length="225" mass="25225">MSDHPRHWRPWRLHDLGSAQPTPADKLAPARTKRNAEAEISRALFEQAKERACAQGFEQGREEGFKQGQREGFEAAQRAGLEGLDQRLDTLVAPLAELARRFEAALREENDTIARATTELALEVGRVLAGDALRLAPEYIVDDVQALLEEPFESNAPPTLLLHPEDLALVETRLDAELRAAGWQLRANPALERGDCQLESMYQVIDASRSDRWERLRLAVGHKAH</sequence>
<keyword evidence="8" id="KW-0653">Protein transport</keyword>
<evidence type="ECO:0000313" key="12">
    <source>
        <dbReference type="EMBL" id="ANF58357.1"/>
    </source>
</evidence>
<evidence type="ECO:0000256" key="1">
    <source>
        <dbReference type="ARBA" id="ARBA00003041"/>
    </source>
</evidence>
<dbReference type="Proteomes" id="UP000077875">
    <property type="component" value="Chromosome"/>
</dbReference>
<dbReference type="EMBL" id="CP015243">
    <property type="protein sequence ID" value="ANF58357.1"/>
    <property type="molecule type" value="Genomic_DNA"/>
</dbReference>
<evidence type="ECO:0000256" key="4">
    <source>
        <dbReference type="ARBA" id="ARBA00016507"/>
    </source>
</evidence>
<evidence type="ECO:0000256" key="2">
    <source>
        <dbReference type="ARBA" id="ARBA00004496"/>
    </source>
</evidence>
<feature type="domain" description="Flagellar assembly protein FliH/Type III secretion system HrpE" evidence="11">
    <location>
        <begin position="92"/>
        <end position="216"/>
    </location>
</feature>
<organism evidence="12 13">
    <name type="scientific">Halotalea alkalilenta</name>
    <dbReference type="NCBI Taxonomy" id="376489"/>
    <lineage>
        <taxon>Bacteria</taxon>
        <taxon>Pseudomonadati</taxon>
        <taxon>Pseudomonadota</taxon>
        <taxon>Gammaproteobacteria</taxon>
        <taxon>Oceanospirillales</taxon>
        <taxon>Halomonadaceae</taxon>
        <taxon>Halotalea</taxon>
    </lineage>
</organism>
<evidence type="ECO:0000256" key="10">
    <source>
        <dbReference type="SAM" id="MobiDB-lite"/>
    </source>
</evidence>
<evidence type="ECO:0000259" key="11">
    <source>
        <dbReference type="Pfam" id="PF02108"/>
    </source>
</evidence>
<dbReference type="PANTHER" id="PTHR34982:SF1">
    <property type="entry name" value="FLAGELLAR ASSEMBLY PROTEIN FLIH"/>
    <property type="match status" value="1"/>
</dbReference>
<evidence type="ECO:0000256" key="5">
    <source>
        <dbReference type="ARBA" id="ARBA00022448"/>
    </source>
</evidence>
<reference evidence="12 13" key="1">
    <citation type="submission" date="2016-04" db="EMBL/GenBank/DDBJ databases">
        <title>Complete Genome Sequence of Halotalea alkalilenta IHB B 13600.</title>
        <authorList>
            <person name="Swarnkar M.K."/>
            <person name="Sharma A."/>
            <person name="Kaushal K."/>
            <person name="Soni R."/>
            <person name="Rana S."/>
            <person name="Singh A.K."/>
            <person name="Gulati A."/>
        </authorList>
    </citation>
    <scope>NUCLEOTIDE SEQUENCE [LARGE SCALE GENOMIC DNA]</scope>
    <source>
        <strain evidence="12 13">IHB B 13600</strain>
    </source>
</reference>
<evidence type="ECO:0000256" key="7">
    <source>
        <dbReference type="ARBA" id="ARBA00022795"/>
    </source>
</evidence>
<feature type="region of interest" description="Disordered" evidence="10">
    <location>
        <begin position="1"/>
        <end position="33"/>
    </location>
</feature>
<accession>A0A172YGM4</accession>
<dbReference type="GO" id="GO:0005829">
    <property type="term" value="C:cytosol"/>
    <property type="evidence" value="ECO:0007669"/>
    <property type="project" value="TreeGrafter"/>
</dbReference>
<name>A0A172YGM4_9GAMM</name>
<gene>
    <name evidence="12" type="ORF">A5892_13485</name>
</gene>
<comment type="function">
    <text evidence="1">Needed for flagellar regrowth and assembly.</text>
</comment>
<keyword evidence="7" id="KW-1005">Bacterial flagellum biogenesis</keyword>
<dbReference type="InterPro" id="IPR018035">
    <property type="entry name" value="Flagellar_FliH/T3SS_HrpE"/>
</dbReference>
<dbReference type="GO" id="GO:0044781">
    <property type="term" value="P:bacterial-type flagellum organization"/>
    <property type="evidence" value="ECO:0007669"/>
    <property type="project" value="UniProtKB-KW"/>
</dbReference>
<dbReference type="PRINTS" id="PR01003">
    <property type="entry name" value="FLGFLIH"/>
</dbReference>
<evidence type="ECO:0000256" key="8">
    <source>
        <dbReference type="ARBA" id="ARBA00022927"/>
    </source>
</evidence>
<comment type="similarity">
    <text evidence="3">Belongs to the FliH family.</text>
</comment>
<dbReference type="RefSeq" id="WP_064123244.1">
    <property type="nucleotide sequence ID" value="NZ_CP015243.1"/>
</dbReference>
<evidence type="ECO:0000256" key="9">
    <source>
        <dbReference type="ARBA" id="ARBA00023225"/>
    </source>
</evidence>
<evidence type="ECO:0000256" key="6">
    <source>
        <dbReference type="ARBA" id="ARBA00022490"/>
    </source>
</evidence>
<dbReference type="InterPro" id="IPR000563">
    <property type="entry name" value="Flag_FliH"/>
</dbReference>
<protein>
    <recommendedName>
        <fullName evidence="4">Flagellar assembly protein FliH</fullName>
    </recommendedName>
</protein>
<dbReference type="STRING" id="376489.A5892_13485"/>
<keyword evidence="5" id="KW-0813">Transport</keyword>
<dbReference type="AlphaFoldDB" id="A0A172YGM4"/>
<dbReference type="InterPro" id="IPR051472">
    <property type="entry name" value="T3SS_Stator/FliH"/>
</dbReference>
<dbReference type="PANTHER" id="PTHR34982">
    <property type="entry name" value="YOP PROTEINS TRANSLOCATION PROTEIN L"/>
    <property type="match status" value="1"/>
</dbReference>
<dbReference type="GO" id="GO:0071973">
    <property type="term" value="P:bacterial-type flagellum-dependent cell motility"/>
    <property type="evidence" value="ECO:0007669"/>
    <property type="project" value="InterPro"/>
</dbReference>
<keyword evidence="13" id="KW-1185">Reference proteome</keyword>
<keyword evidence="6" id="KW-0963">Cytoplasm</keyword>
<dbReference type="Pfam" id="PF02108">
    <property type="entry name" value="FliH"/>
    <property type="match status" value="1"/>
</dbReference>
<keyword evidence="9" id="KW-1006">Bacterial flagellum protein export</keyword>
<dbReference type="GO" id="GO:0015031">
    <property type="term" value="P:protein transport"/>
    <property type="evidence" value="ECO:0007669"/>
    <property type="project" value="UniProtKB-KW"/>
</dbReference>
<evidence type="ECO:0000256" key="3">
    <source>
        <dbReference type="ARBA" id="ARBA00006602"/>
    </source>
</evidence>
<comment type="subcellular location">
    <subcellularLocation>
        <location evidence="2">Cytoplasm</location>
    </subcellularLocation>
</comment>
<proteinExistence type="inferred from homology"/>
<dbReference type="GO" id="GO:0003774">
    <property type="term" value="F:cytoskeletal motor activity"/>
    <property type="evidence" value="ECO:0007669"/>
    <property type="project" value="InterPro"/>
</dbReference>
<dbReference type="KEGG" id="haa:A5892_13485"/>